<dbReference type="PANTHER" id="PTHR33164">
    <property type="entry name" value="TRANSCRIPTIONAL REGULATOR, MARR FAMILY"/>
    <property type="match status" value="1"/>
</dbReference>
<keyword evidence="1" id="KW-0805">Transcription regulation</keyword>
<dbReference type="PROSITE" id="PS50995">
    <property type="entry name" value="HTH_MARR_2"/>
    <property type="match status" value="1"/>
</dbReference>
<dbReference type="eggNOG" id="COG1846">
    <property type="taxonomic scope" value="Bacteria"/>
</dbReference>
<reference evidence="5 6" key="1">
    <citation type="submission" date="2017-03" db="EMBL/GenBank/DDBJ databases">
        <title>Draft genome sequence of Streptomyces scabrisporus NF3, endophyte isolated from Amphipterygium adstringens.</title>
        <authorList>
            <person name="Vazquez M."/>
            <person name="Ceapa C.D."/>
            <person name="Rodriguez Luna D."/>
            <person name="Sanchez Esquivel S."/>
        </authorList>
    </citation>
    <scope>NUCLEOTIDE SEQUENCE [LARGE SCALE GENOMIC DNA]</scope>
    <source>
        <strain evidence="5 6">NF3</strain>
    </source>
</reference>
<evidence type="ECO:0000313" key="6">
    <source>
        <dbReference type="Proteomes" id="UP000190037"/>
    </source>
</evidence>
<dbReference type="PANTHER" id="PTHR33164:SF57">
    <property type="entry name" value="MARR-FAMILY TRANSCRIPTIONAL REGULATOR"/>
    <property type="match status" value="1"/>
</dbReference>
<dbReference type="SUPFAM" id="SSF46785">
    <property type="entry name" value="Winged helix' DNA-binding domain"/>
    <property type="match status" value="1"/>
</dbReference>
<dbReference type="EMBL" id="MWQN01000001">
    <property type="protein sequence ID" value="OPC80549.1"/>
    <property type="molecule type" value="Genomic_DNA"/>
</dbReference>
<feature type="domain" description="HTH marR-type" evidence="4">
    <location>
        <begin position="14"/>
        <end position="154"/>
    </location>
</feature>
<dbReference type="InterPro" id="IPR036388">
    <property type="entry name" value="WH-like_DNA-bd_sf"/>
</dbReference>
<dbReference type="InterPro" id="IPR039422">
    <property type="entry name" value="MarR/SlyA-like"/>
</dbReference>
<evidence type="ECO:0000256" key="3">
    <source>
        <dbReference type="ARBA" id="ARBA00023163"/>
    </source>
</evidence>
<dbReference type="PROSITE" id="PS01117">
    <property type="entry name" value="HTH_MARR_1"/>
    <property type="match status" value="1"/>
</dbReference>
<comment type="caution">
    <text evidence="5">The sequence shown here is derived from an EMBL/GenBank/DDBJ whole genome shotgun (WGS) entry which is preliminary data.</text>
</comment>
<dbReference type="Gene3D" id="1.10.10.10">
    <property type="entry name" value="Winged helix-like DNA-binding domain superfamily/Winged helix DNA-binding domain"/>
    <property type="match status" value="1"/>
</dbReference>
<dbReference type="GO" id="GO:0003677">
    <property type="term" value="F:DNA binding"/>
    <property type="evidence" value="ECO:0007669"/>
    <property type="project" value="UniProtKB-KW"/>
</dbReference>
<protein>
    <recommendedName>
        <fullName evidence="4">HTH marR-type domain-containing protein</fullName>
    </recommendedName>
</protein>
<dbReference type="GO" id="GO:0006950">
    <property type="term" value="P:response to stress"/>
    <property type="evidence" value="ECO:0007669"/>
    <property type="project" value="TreeGrafter"/>
</dbReference>
<evidence type="ECO:0000259" key="4">
    <source>
        <dbReference type="PROSITE" id="PS50995"/>
    </source>
</evidence>
<sequence length="171" mass="19057">MDVVKDCYHGGVNSTENVEAIQRALEALLRRHASRRVYAGQAAAAGATISQPAYVLLRRIEKQGPLPMGELARMTNMDPGATARQVGQLERDGYVRRSPSPDDGRVSLVSLTPRGDSVRRRLNDVMDRRMSEMLDRWSDEDRETFATLLQRFVEEMAQGEIPAAEVEDSAV</sequence>
<dbReference type="Pfam" id="PF01047">
    <property type="entry name" value="MarR"/>
    <property type="match status" value="1"/>
</dbReference>
<keyword evidence="2" id="KW-0238">DNA-binding</keyword>
<name>A0A1T3NUK7_9ACTN</name>
<organism evidence="5 6">
    <name type="scientific">Embleya scabrispora</name>
    <dbReference type="NCBI Taxonomy" id="159449"/>
    <lineage>
        <taxon>Bacteria</taxon>
        <taxon>Bacillati</taxon>
        <taxon>Actinomycetota</taxon>
        <taxon>Actinomycetes</taxon>
        <taxon>Kitasatosporales</taxon>
        <taxon>Streptomycetaceae</taxon>
        <taxon>Embleya</taxon>
    </lineage>
</organism>
<keyword evidence="3" id="KW-0804">Transcription</keyword>
<dbReference type="AlphaFoldDB" id="A0A1T3NUK7"/>
<proteinExistence type="predicted"/>
<evidence type="ECO:0000256" key="1">
    <source>
        <dbReference type="ARBA" id="ARBA00023015"/>
    </source>
</evidence>
<dbReference type="InterPro" id="IPR000835">
    <property type="entry name" value="HTH_MarR-typ"/>
</dbReference>
<keyword evidence="6" id="KW-1185">Reference proteome</keyword>
<evidence type="ECO:0000313" key="5">
    <source>
        <dbReference type="EMBL" id="OPC80549.1"/>
    </source>
</evidence>
<dbReference type="PRINTS" id="PR00598">
    <property type="entry name" value="HTHMARR"/>
</dbReference>
<evidence type="ECO:0000256" key="2">
    <source>
        <dbReference type="ARBA" id="ARBA00023125"/>
    </source>
</evidence>
<gene>
    <name evidence="5" type="ORF">B4N89_05900</name>
</gene>
<dbReference type="GO" id="GO:0003700">
    <property type="term" value="F:DNA-binding transcription factor activity"/>
    <property type="evidence" value="ECO:0007669"/>
    <property type="project" value="InterPro"/>
</dbReference>
<accession>A0A1T3NUK7</accession>
<dbReference type="InterPro" id="IPR036390">
    <property type="entry name" value="WH_DNA-bd_sf"/>
</dbReference>
<dbReference type="SMART" id="SM00347">
    <property type="entry name" value="HTH_MARR"/>
    <property type="match status" value="1"/>
</dbReference>
<dbReference type="Proteomes" id="UP000190037">
    <property type="component" value="Unassembled WGS sequence"/>
</dbReference>
<dbReference type="STRING" id="159449.B4N89_05900"/>
<dbReference type="InterPro" id="IPR023187">
    <property type="entry name" value="Tscrpt_reg_MarR-type_CS"/>
</dbReference>